<dbReference type="Gene3D" id="3.30.420.10">
    <property type="entry name" value="Ribonuclease H-like superfamily/Ribonuclease H"/>
    <property type="match status" value="1"/>
</dbReference>
<comment type="caution">
    <text evidence="1">The sequence shown here is derived from an EMBL/GenBank/DDBJ whole genome shotgun (WGS) entry which is preliminary data.</text>
</comment>
<dbReference type="EMBL" id="BMAU01021260">
    <property type="protein sequence ID" value="GFY06515.1"/>
    <property type="molecule type" value="Genomic_DNA"/>
</dbReference>
<name>A0A8X6VHS4_TRICX</name>
<evidence type="ECO:0000313" key="2">
    <source>
        <dbReference type="Proteomes" id="UP000887159"/>
    </source>
</evidence>
<protein>
    <submittedName>
        <fullName evidence="1">DDE_3 domain-containing protein</fullName>
    </submittedName>
</protein>
<gene>
    <name evidence="1" type="primary">AVEN_195207_1</name>
    <name evidence="1" type="ORF">TNCV_412651</name>
</gene>
<keyword evidence="2" id="KW-1185">Reference proteome</keyword>
<proteinExistence type="predicted"/>
<reference evidence="1" key="1">
    <citation type="submission" date="2020-08" db="EMBL/GenBank/DDBJ databases">
        <title>Multicomponent nature underlies the extraordinary mechanical properties of spider dragline silk.</title>
        <authorList>
            <person name="Kono N."/>
            <person name="Nakamura H."/>
            <person name="Mori M."/>
            <person name="Yoshida Y."/>
            <person name="Ohtoshi R."/>
            <person name="Malay A.D."/>
            <person name="Moran D.A.P."/>
            <person name="Tomita M."/>
            <person name="Numata K."/>
            <person name="Arakawa K."/>
        </authorList>
    </citation>
    <scope>NUCLEOTIDE SEQUENCE</scope>
</reference>
<dbReference type="Proteomes" id="UP000887159">
    <property type="component" value="Unassembled WGS sequence"/>
</dbReference>
<evidence type="ECO:0000313" key="1">
    <source>
        <dbReference type="EMBL" id="GFY06515.1"/>
    </source>
</evidence>
<sequence>MWGALGERYNSSHTVLRHTARTAGVMVWVVLTYNSRSTLTVMRETLTGQRYVADILRSHVDHFLNGLQEAIFQQDNAHPHSARVDQDFVRHFQTQPCSTRFPICPL</sequence>
<accession>A0A8X6VHS4</accession>
<organism evidence="1 2">
    <name type="scientific">Trichonephila clavipes</name>
    <name type="common">Golden silk orbweaver</name>
    <name type="synonym">Nephila clavipes</name>
    <dbReference type="NCBI Taxonomy" id="2585209"/>
    <lineage>
        <taxon>Eukaryota</taxon>
        <taxon>Metazoa</taxon>
        <taxon>Ecdysozoa</taxon>
        <taxon>Arthropoda</taxon>
        <taxon>Chelicerata</taxon>
        <taxon>Arachnida</taxon>
        <taxon>Araneae</taxon>
        <taxon>Araneomorphae</taxon>
        <taxon>Entelegynae</taxon>
        <taxon>Araneoidea</taxon>
        <taxon>Nephilidae</taxon>
        <taxon>Trichonephila</taxon>
    </lineage>
</organism>
<dbReference type="GO" id="GO:0003676">
    <property type="term" value="F:nucleic acid binding"/>
    <property type="evidence" value="ECO:0007669"/>
    <property type="project" value="InterPro"/>
</dbReference>
<dbReference type="AlphaFoldDB" id="A0A8X6VHS4"/>
<dbReference type="InterPro" id="IPR036397">
    <property type="entry name" value="RNaseH_sf"/>
</dbReference>